<feature type="transmembrane region" description="Helical" evidence="1">
    <location>
        <begin position="63"/>
        <end position="84"/>
    </location>
</feature>
<dbReference type="EMBL" id="CACRSP010000003">
    <property type="protein sequence ID" value="VYS88782.1"/>
    <property type="molecule type" value="Genomic_DNA"/>
</dbReference>
<dbReference type="EMBL" id="WDPD01000002">
    <property type="protein sequence ID" value="KAB7461980.1"/>
    <property type="molecule type" value="Genomic_DNA"/>
</dbReference>
<feature type="transmembrane region" description="Helical" evidence="1">
    <location>
        <begin position="38"/>
        <end position="57"/>
    </location>
</feature>
<sequence>MQLVDYLNGMWYMICLPSLLCGLAVSVEDVRARRVPRAWIAVGCMAQIIVNIIYALSVNALFLALQSLLFAMLAAVLQCALALIRPGALGFGDVTVTSVMGLGVGMFGLYAMVLWWLFIAVIGLLWIAFWTRFDPQRHTQYAGRTPFAPAIVVAGAISIAICALL</sequence>
<evidence type="ECO:0000313" key="4">
    <source>
        <dbReference type="EMBL" id="VYS88782.1"/>
    </source>
</evidence>
<evidence type="ECO:0000256" key="1">
    <source>
        <dbReference type="SAM" id="Phobius"/>
    </source>
</evidence>
<dbReference type="InterPro" id="IPR000045">
    <property type="entry name" value="Prepilin_IV_endopep_pep"/>
</dbReference>
<dbReference type="AlphaFoldDB" id="A0A6N2S6H7"/>
<protein>
    <submittedName>
        <fullName evidence="3">Peptidase A24</fullName>
    </submittedName>
    <submittedName>
        <fullName evidence="4">Type IV leader peptidase family protein</fullName>
    </submittedName>
</protein>
<keyword evidence="1" id="KW-1133">Transmembrane helix</keyword>
<feature type="transmembrane region" description="Helical" evidence="1">
    <location>
        <begin position="147"/>
        <end position="164"/>
    </location>
</feature>
<reference evidence="4" key="2">
    <citation type="submission" date="2019-11" db="EMBL/GenBank/DDBJ databases">
        <authorList>
            <person name="Feng L."/>
        </authorList>
    </citation>
    <scope>NUCLEOTIDE SEQUENCE</scope>
    <source>
        <strain evidence="4">BdentiumLFYP24</strain>
    </source>
</reference>
<evidence type="ECO:0000259" key="2">
    <source>
        <dbReference type="Pfam" id="PF01478"/>
    </source>
</evidence>
<dbReference type="Pfam" id="PF01478">
    <property type="entry name" value="Peptidase_A24"/>
    <property type="match status" value="1"/>
</dbReference>
<evidence type="ECO:0000313" key="5">
    <source>
        <dbReference type="Proteomes" id="UP000429211"/>
    </source>
</evidence>
<keyword evidence="1" id="KW-0472">Membrane</keyword>
<dbReference type="GO" id="GO:0004190">
    <property type="term" value="F:aspartic-type endopeptidase activity"/>
    <property type="evidence" value="ECO:0007669"/>
    <property type="project" value="InterPro"/>
</dbReference>
<keyword evidence="1" id="KW-0812">Transmembrane</keyword>
<reference evidence="3 5" key="1">
    <citation type="journal article" date="2019" name="Nat. Med.">
        <title>A library of human gut bacterial isolates paired with longitudinal multiomics data enables mechanistic microbiome research.</title>
        <authorList>
            <person name="Poyet M."/>
            <person name="Groussin M."/>
            <person name="Gibbons S.M."/>
            <person name="Avila-Pacheco J."/>
            <person name="Jiang X."/>
            <person name="Kearney S.M."/>
            <person name="Perrotta A.R."/>
            <person name="Berdy B."/>
            <person name="Zhao S."/>
            <person name="Lieberman T.D."/>
            <person name="Swanson P.K."/>
            <person name="Smith M."/>
            <person name="Roesemann S."/>
            <person name="Alexander J.E."/>
            <person name="Rich S.A."/>
            <person name="Livny J."/>
            <person name="Vlamakis H."/>
            <person name="Clish C."/>
            <person name="Bullock K."/>
            <person name="Deik A."/>
            <person name="Scott J."/>
            <person name="Pierce K.A."/>
            <person name="Xavier R.J."/>
            <person name="Alm E.J."/>
        </authorList>
    </citation>
    <scope>NUCLEOTIDE SEQUENCE [LARGE SCALE GENOMIC DNA]</scope>
    <source>
        <strain evidence="3 5">BIOML-A2</strain>
    </source>
</reference>
<evidence type="ECO:0000313" key="3">
    <source>
        <dbReference type="EMBL" id="KAB7461980.1"/>
    </source>
</evidence>
<accession>A0A6N2S6H7</accession>
<dbReference type="Gene3D" id="1.20.120.1220">
    <property type="match status" value="1"/>
</dbReference>
<feature type="transmembrane region" description="Helical" evidence="1">
    <location>
        <begin position="96"/>
        <end position="127"/>
    </location>
</feature>
<proteinExistence type="predicted"/>
<feature type="domain" description="Prepilin type IV endopeptidase peptidase" evidence="2">
    <location>
        <begin position="20"/>
        <end position="122"/>
    </location>
</feature>
<name>A0A6N2S6H7_9BIFI</name>
<gene>
    <name evidence="4" type="ORF">BDLFYP24_01349</name>
    <name evidence="3" type="ORF">GBB04_03070</name>
</gene>
<dbReference type="GO" id="GO:0016020">
    <property type="term" value="C:membrane"/>
    <property type="evidence" value="ECO:0007669"/>
    <property type="project" value="InterPro"/>
</dbReference>
<feature type="transmembrane region" description="Helical" evidence="1">
    <location>
        <begin position="6"/>
        <end position="26"/>
    </location>
</feature>
<organism evidence="4">
    <name type="scientific">Bifidobacterium dentium</name>
    <dbReference type="NCBI Taxonomy" id="1689"/>
    <lineage>
        <taxon>Bacteria</taxon>
        <taxon>Bacillati</taxon>
        <taxon>Actinomycetota</taxon>
        <taxon>Actinomycetes</taxon>
        <taxon>Bifidobacteriales</taxon>
        <taxon>Bifidobacteriaceae</taxon>
        <taxon>Bifidobacterium</taxon>
    </lineage>
</organism>
<dbReference type="Proteomes" id="UP000429211">
    <property type="component" value="Unassembled WGS sequence"/>
</dbReference>